<dbReference type="GO" id="GO:0003735">
    <property type="term" value="F:structural constituent of ribosome"/>
    <property type="evidence" value="ECO:0007669"/>
    <property type="project" value="InterPro"/>
</dbReference>
<keyword evidence="7" id="KW-1185">Reference proteome</keyword>
<dbReference type="PROSITE" id="PS01108">
    <property type="entry name" value="RIBOSOMAL_L24"/>
    <property type="match status" value="1"/>
</dbReference>
<dbReference type="PANTHER" id="PTHR12903">
    <property type="entry name" value="MITOCHONDRIAL RIBOSOMAL PROTEIN L24"/>
    <property type="match status" value="1"/>
</dbReference>
<dbReference type="Gene3D" id="2.30.30.30">
    <property type="match status" value="1"/>
</dbReference>
<dbReference type="InterPro" id="IPR003256">
    <property type="entry name" value="Ribosomal_uL24"/>
</dbReference>
<dbReference type="InterPro" id="IPR057264">
    <property type="entry name" value="Ribosomal_uL24_C"/>
</dbReference>
<dbReference type="Proteomes" id="UP001055712">
    <property type="component" value="Unassembled WGS sequence"/>
</dbReference>
<evidence type="ECO:0000313" key="7">
    <source>
        <dbReference type="Proteomes" id="UP001055712"/>
    </source>
</evidence>
<evidence type="ECO:0000259" key="5">
    <source>
        <dbReference type="SMART" id="SM00739"/>
    </source>
</evidence>
<dbReference type="NCBIfam" id="TIGR01079">
    <property type="entry name" value="rplX_bact"/>
    <property type="match status" value="1"/>
</dbReference>
<dbReference type="AlphaFoldDB" id="A0A9D4TU74"/>
<dbReference type="EMBL" id="SIDB01000003">
    <property type="protein sequence ID" value="KAI3434563.1"/>
    <property type="molecule type" value="Genomic_DNA"/>
</dbReference>
<dbReference type="Pfam" id="PF17136">
    <property type="entry name" value="ribosomal_L24"/>
    <property type="match status" value="1"/>
</dbReference>
<comment type="similarity">
    <text evidence="1 4">Belongs to the universal ribosomal protein uL24 family.</text>
</comment>
<organism evidence="6 7">
    <name type="scientific">Chlorella vulgaris</name>
    <name type="common">Green alga</name>
    <dbReference type="NCBI Taxonomy" id="3077"/>
    <lineage>
        <taxon>Eukaryota</taxon>
        <taxon>Viridiplantae</taxon>
        <taxon>Chlorophyta</taxon>
        <taxon>core chlorophytes</taxon>
        <taxon>Trebouxiophyceae</taxon>
        <taxon>Chlorellales</taxon>
        <taxon>Chlorellaceae</taxon>
        <taxon>Chlorella clade</taxon>
        <taxon>Chlorella</taxon>
    </lineage>
</organism>
<name>A0A9D4TU74_CHLVU</name>
<dbReference type="Pfam" id="PF00467">
    <property type="entry name" value="KOW"/>
    <property type="match status" value="1"/>
</dbReference>
<evidence type="ECO:0000256" key="4">
    <source>
        <dbReference type="RuleBase" id="RU003477"/>
    </source>
</evidence>
<dbReference type="GO" id="GO:0003723">
    <property type="term" value="F:RNA binding"/>
    <property type="evidence" value="ECO:0007669"/>
    <property type="project" value="InterPro"/>
</dbReference>
<dbReference type="SUPFAM" id="SSF50104">
    <property type="entry name" value="Translation proteins SH3-like domain"/>
    <property type="match status" value="1"/>
</dbReference>
<accession>A0A9D4TU74</accession>
<reference evidence="6" key="1">
    <citation type="journal article" date="2019" name="Plant J.">
        <title>Chlorella vulgaris genome assembly and annotation reveals the molecular basis for metabolic acclimation to high light conditions.</title>
        <authorList>
            <person name="Cecchin M."/>
            <person name="Marcolungo L."/>
            <person name="Rossato M."/>
            <person name="Girolomoni L."/>
            <person name="Cosentino E."/>
            <person name="Cuine S."/>
            <person name="Li-Beisson Y."/>
            <person name="Delledonne M."/>
            <person name="Ballottari M."/>
        </authorList>
    </citation>
    <scope>NUCLEOTIDE SEQUENCE</scope>
    <source>
        <strain evidence="6">211/11P</strain>
    </source>
</reference>
<protein>
    <recommendedName>
        <fullName evidence="5">KOW domain-containing protein</fullName>
    </recommendedName>
</protein>
<evidence type="ECO:0000256" key="2">
    <source>
        <dbReference type="ARBA" id="ARBA00022980"/>
    </source>
</evidence>
<gene>
    <name evidence="6" type="ORF">D9Q98_002636</name>
</gene>
<dbReference type="GO" id="GO:0006412">
    <property type="term" value="P:translation"/>
    <property type="evidence" value="ECO:0007669"/>
    <property type="project" value="InterPro"/>
</dbReference>
<proteinExistence type="inferred from homology"/>
<reference evidence="6" key="2">
    <citation type="submission" date="2020-11" db="EMBL/GenBank/DDBJ databases">
        <authorList>
            <person name="Cecchin M."/>
            <person name="Marcolungo L."/>
            <person name="Rossato M."/>
            <person name="Girolomoni L."/>
            <person name="Cosentino E."/>
            <person name="Cuine S."/>
            <person name="Li-Beisson Y."/>
            <person name="Delledonne M."/>
            <person name="Ballottari M."/>
        </authorList>
    </citation>
    <scope>NUCLEOTIDE SEQUENCE</scope>
    <source>
        <strain evidence="6">211/11P</strain>
        <tissue evidence="6">Whole cell</tissue>
    </source>
</reference>
<keyword evidence="2 4" id="KW-0689">Ribosomal protein</keyword>
<dbReference type="HAMAP" id="MF_01326_B">
    <property type="entry name" value="Ribosomal_uL24_B"/>
    <property type="match status" value="1"/>
</dbReference>
<evidence type="ECO:0000313" key="6">
    <source>
        <dbReference type="EMBL" id="KAI3434563.1"/>
    </source>
</evidence>
<comment type="caution">
    <text evidence="6">The sequence shown here is derived from an EMBL/GenBank/DDBJ whole genome shotgun (WGS) entry which is preliminary data.</text>
</comment>
<keyword evidence="3 4" id="KW-0687">Ribonucleoprotein</keyword>
<dbReference type="GO" id="GO:1990904">
    <property type="term" value="C:ribonucleoprotein complex"/>
    <property type="evidence" value="ECO:0007669"/>
    <property type="project" value="UniProtKB-KW"/>
</dbReference>
<dbReference type="InterPro" id="IPR041988">
    <property type="entry name" value="Ribosomal_uL24_KOW"/>
</dbReference>
<evidence type="ECO:0000256" key="1">
    <source>
        <dbReference type="ARBA" id="ARBA00010618"/>
    </source>
</evidence>
<dbReference type="SMART" id="SM00739">
    <property type="entry name" value="KOW"/>
    <property type="match status" value="1"/>
</dbReference>
<feature type="domain" description="KOW" evidence="5">
    <location>
        <begin position="60"/>
        <end position="87"/>
    </location>
</feature>
<evidence type="ECO:0000256" key="3">
    <source>
        <dbReference type="ARBA" id="ARBA00023274"/>
    </source>
</evidence>
<dbReference type="OrthoDB" id="359154at2759"/>
<dbReference type="InterPro" id="IPR008991">
    <property type="entry name" value="Translation_prot_SH3-like_sf"/>
</dbReference>
<dbReference type="CDD" id="cd06089">
    <property type="entry name" value="KOW_RPL26"/>
    <property type="match status" value="1"/>
</dbReference>
<sequence length="170" mass="18777">MLAKTNMLDRAMPLQLFSTSPRVLKPHRAMSVRAAVIGPGKKWEHLELNKNGKPQRVSMHVLKGDTVKVIAGGDKGKVGTVLEVNTKRGEVLVAEVNIKTKHVKPAQQGEQGQIVKKEFPVHHSNVAVYSTTQQVASRVGYKVVDGTKRRFLKKTGELLPLSEKKLDKEA</sequence>
<dbReference type="InterPro" id="IPR005825">
    <property type="entry name" value="Ribosomal_uL24_CS"/>
</dbReference>
<dbReference type="InterPro" id="IPR014722">
    <property type="entry name" value="Rib_uL2_dom2"/>
</dbReference>
<dbReference type="InterPro" id="IPR005824">
    <property type="entry name" value="KOW"/>
</dbReference>
<dbReference type="GO" id="GO:0005840">
    <property type="term" value="C:ribosome"/>
    <property type="evidence" value="ECO:0007669"/>
    <property type="project" value="UniProtKB-KW"/>
</dbReference>